<accession>A0A1F4U4B2</accession>
<reference evidence="10 11" key="1">
    <citation type="journal article" date="2016" name="Nat. Commun.">
        <title>Thousands of microbial genomes shed light on interconnected biogeochemical processes in an aquifer system.</title>
        <authorList>
            <person name="Anantharaman K."/>
            <person name="Brown C.T."/>
            <person name="Hug L.A."/>
            <person name="Sharon I."/>
            <person name="Castelle C.J."/>
            <person name="Probst A.J."/>
            <person name="Thomas B.C."/>
            <person name="Singh A."/>
            <person name="Wilkins M.J."/>
            <person name="Karaoz U."/>
            <person name="Brodie E.L."/>
            <person name="Williams K.H."/>
            <person name="Hubbard S.S."/>
            <person name="Banfield J.F."/>
        </authorList>
    </citation>
    <scope>NUCLEOTIDE SEQUENCE [LARGE SCALE GENOMIC DNA]</scope>
</reference>
<organism evidence="10 11">
    <name type="scientific">candidate division WOR-1 bacterium RIFOXYC2_FULL_46_14</name>
    <dbReference type="NCBI Taxonomy" id="1802587"/>
    <lineage>
        <taxon>Bacteria</taxon>
        <taxon>Bacillati</taxon>
        <taxon>Saganbacteria</taxon>
    </lineage>
</organism>
<dbReference type="GO" id="GO:0006424">
    <property type="term" value="P:glutamyl-tRNA aminoacylation"/>
    <property type="evidence" value="ECO:0007669"/>
    <property type="project" value="UniProtKB-UniRule"/>
</dbReference>
<dbReference type="EC" id="6.1.1.17" evidence="7"/>
<evidence type="ECO:0000256" key="6">
    <source>
        <dbReference type="ARBA" id="ARBA00023146"/>
    </source>
</evidence>
<dbReference type="InterPro" id="IPR014729">
    <property type="entry name" value="Rossmann-like_a/b/a_fold"/>
</dbReference>
<keyword evidence="5 7" id="KW-0648">Protein biosynthesis</keyword>
<comment type="caution">
    <text evidence="10">The sequence shown here is derived from an EMBL/GenBank/DDBJ whole genome shotgun (WGS) entry which is preliminary data.</text>
</comment>
<feature type="domain" description="Glutamyl/glutaminyl-tRNA synthetase class Ib catalytic" evidence="8">
    <location>
        <begin position="101"/>
        <end position="267"/>
    </location>
</feature>
<dbReference type="InterPro" id="IPR008925">
    <property type="entry name" value="aa_tRNA-synth_I_cd-bd_sf"/>
</dbReference>
<keyword evidence="2 7" id="KW-0436">Ligase</keyword>
<dbReference type="InterPro" id="IPR033910">
    <property type="entry name" value="GluRS_core"/>
</dbReference>
<dbReference type="GO" id="GO:0008270">
    <property type="term" value="F:zinc ion binding"/>
    <property type="evidence" value="ECO:0007669"/>
    <property type="project" value="InterPro"/>
</dbReference>
<dbReference type="Pfam" id="PF19269">
    <property type="entry name" value="Anticodon_2"/>
    <property type="match status" value="1"/>
</dbReference>
<comment type="subcellular location">
    <subcellularLocation>
        <location evidence="7">Cytoplasm</location>
    </subcellularLocation>
</comment>
<dbReference type="GO" id="GO:0000049">
    <property type="term" value="F:tRNA binding"/>
    <property type="evidence" value="ECO:0007669"/>
    <property type="project" value="InterPro"/>
</dbReference>
<dbReference type="Gene3D" id="3.40.50.620">
    <property type="entry name" value="HUPs"/>
    <property type="match status" value="2"/>
</dbReference>
<feature type="short sequence motif" description="'KMSKS' region" evidence="7">
    <location>
        <begin position="199"/>
        <end position="203"/>
    </location>
</feature>
<protein>
    <recommendedName>
        <fullName evidence="7">Glutamate--tRNA ligase</fullName>
        <ecNumber evidence="7">6.1.1.17</ecNumber>
    </recommendedName>
    <alternativeName>
        <fullName evidence="7">Glutamyl-tRNA synthetase</fullName>
        <shortName evidence="7">GluRS</shortName>
    </alternativeName>
</protein>
<evidence type="ECO:0000256" key="3">
    <source>
        <dbReference type="ARBA" id="ARBA00022741"/>
    </source>
</evidence>
<comment type="catalytic activity">
    <reaction evidence="7">
        <text>tRNA(Glu) + L-glutamate + ATP = L-glutamyl-tRNA(Glu) + AMP + diphosphate</text>
        <dbReference type="Rhea" id="RHEA:23540"/>
        <dbReference type="Rhea" id="RHEA-COMP:9663"/>
        <dbReference type="Rhea" id="RHEA-COMP:9680"/>
        <dbReference type="ChEBI" id="CHEBI:29985"/>
        <dbReference type="ChEBI" id="CHEBI:30616"/>
        <dbReference type="ChEBI" id="CHEBI:33019"/>
        <dbReference type="ChEBI" id="CHEBI:78442"/>
        <dbReference type="ChEBI" id="CHEBI:78520"/>
        <dbReference type="ChEBI" id="CHEBI:456215"/>
        <dbReference type="EC" id="6.1.1.17"/>
    </reaction>
</comment>
<gene>
    <name evidence="7" type="primary">gltX</name>
    <name evidence="10" type="ORF">A2438_04755</name>
</gene>
<keyword evidence="4 7" id="KW-0067">ATP-binding</keyword>
<name>A0A1F4U4B2_UNCSA</name>
<dbReference type="PANTHER" id="PTHR43311">
    <property type="entry name" value="GLUTAMATE--TRNA LIGASE"/>
    <property type="match status" value="1"/>
</dbReference>
<dbReference type="PRINTS" id="PR00987">
    <property type="entry name" value="TRNASYNTHGLU"/>
</dbReference>
<comment type="similarity">
    <text evidence="1 7">Belongs to the class-I aminoacyl-tRNA synthetase family. Glutamate--tRNA ligase type 1 subfamily.</text>
</comment>
<comment type="caution">
    <text evidence="7">Lacks conserved residue(s) required for the propagation of feature annotation.</text>
</comment>
<comment type="function">
    <text evidence="7">Catalyzes the attachment of glutamate to tRNA(Glu) in a two-step reaction: glutamate is first activated by ATP to form Glu-AMP and then transferred to the acceptor end of tRNA(Glu).</text>
</comment>
<sequence length="424" mass="48241">MSVKVRFAPSPTGALHLGGARTALFNWLYARGQNGLFILRIEDTDKERSTKEAVNAIYDGMRWLGLDWDEEPYHQTDRLEIYRKYADELLAAGKAFRDEGAIRFKLPQGVQAVVFDLLRDKVEFESDVLDNFVILKSDGFPTYNFACVIDDHLMEITHVIRGDDHLSNTPRQLLVYEALGFKPPKFAHIPMILGADGTRLSKRHGATSVIEYEKLGYLPDAMFNYLARLGWGYKDQEIFSRDELVKKFTIKAISKNPAKFDFDKLKWLNGQYIRKALPERIIDLCLPYLTEAYGTHDFEYVSKVVRLFLDRLVLTAEIVPLAKYFFTDDYEVDPAAVEKYSAPKVLAELKARLEKVDPFTKENIEPVFKSLATDLGLKLGDIIHPCRVALTGTASSPPMYDVIEVLGKERVLNRLGAGFKPART</sequence>
<dbReference type="AlphaFoldDB" id="A0A1F4U4B2"/>
<evidence type="ECO:0000256" key="5">
    <source>
        <dbReference type="ARBA" id="ARBA00022917"/>
    </source>
</evidence>
<evidence type="ECO:0000259" key="9">
    <source>
        <dbReference type="Pfam" id="PF19269"/>
    </source>
</evidence>
<keyword evidence="7" id="KW-0963">Cytoplasm</keyword>
<dbReference type="PROSITE" id="PS00178">
    <property type="entry name" value="AA_TRNA_LIGASE_I"/>
    <property type="match status" value="1"/>
</dbReference>
<dbReference type="GO" id="GO:0004818">
    <property type="term" value="F:glutamate-tRNA ligase activity"/>
    <property type="evidence" value="ECO:0007669"/>
    <property type="project" value="UniProtKB-UniRule"/>
</dbReference>
<dbReference type="InterPro" id="IPR020058">
    <property type="entry name" value="Glu/Gln-tRNA-synth_Ib_cat-dom"/>
</dbReference>
<evidence type="ECO:0000313" key="11">
    <source>
        <dbReference type="Proteomes" id="UP000179242"/>
    </source>
</evidence>
<feature type="domain" description="Glutamyl/glutaminyl-tRNA synthetase class Ib catalytic" evidence="8">
    <location>
        <begin position="3"/>
        <end position="99"/>
    </location>
</feature>
<evidence type="ECO:0000256" key="1">
    <source>
        <dbReference type="ARBA" id="ARBA00007894"/>
    </source>
</evidence>
<dbReference type="EMBL" id="MEUJ01000005">
    <property type="protein sequence ID" value="OGC39815.1"/>
    <property type="molecule type" value="Genomic_DNA"/>
</dbReference>
<comment type="subunit">
    <text evidence="7">Monomer.</text>
</comment>
<dbReference type="GO" id="GO:0005524">
    <property type="term" value="F:ATP binding"/>
    <property type="evidence" value="ECO:0007669"/>
    <property type="project" value="UniProtKB-UniRule"/>
</dbReference>
<dbReference type="NCBIfam" id="TIGR00464">
    <property type="entry name" value="gltX_bact"/>
    <property type="match status" value="1"/>
</dbReference>
<feature type="short sequence motif" description="'HIGH' region" evidence="7">
    <location>
        <begin position="9"/>
        <end position="19"/>
    </location>
</feature>
<dbReference type="InterPro" id="IPR004527">
    <property type="entry name" value="Glu-tRNA-ligase_bac/mito"/>
</dbReference>
<dbReference type="Proteomes" id="UP000179242">
    <property type="component" value="Unassembled WGS sequence"/>
</dbReference>
<feature type="domain" description="Aminoacyl-tRNA synthetase class I anticodon-binding" evidence="9">
    <location>
        <begin position="281"/>
        <end position="417"/>
    </location>
</feature>
<dbReference type="InterPro" id="IPR000924">
    <property type="entry name" value="Glu/Gln-tRNA-synth"/>
</dbReference>
<evidence type="ECO:0000256" key="2">
    <source>
        <dbReference type="ARBA" id="ARBA00022598"/>
    </source>
</evidence>
<dbReference type="HAMAP" id="MF_00022">
    <property type="entry name" value="Glu_tRNA_synth_type1"/>
    <property type="match status" value="1"/>
</dbReference>
<dbReference type="GO" id="GO:0005829">
    <property type="term" value="C:cytosol"/>
    <property type="evidence" value="ECO:0007669"/>
    <property type="project" value="TreeGrafter"/>
</dbReference>
<dbReference type="InterPro" id="IPR049940">
    <property type="entry name" value="GluQ/Sye"/>
</dbReference>
<dbReference type="CDD" id="cd00808">
    <property type="entry name" value="GluRS_core"/>
    <property type="match status" value="1"/>
</dbReference>
<keyword evidence="6 7" id="KW-0030">Aminoacyl-tRNA synthetase</keyword>
<dbReference type="InterPro" id="IPR020751">
    <property type="entry name" value="aa-tRNA-synth_I_codon-bd_sub2"/>
</dbReference>
<keyword evidence="3 7" id="KW-0547">Nucleotide-binding</keyword>
<dbReference type="InterPro" id="IPR045462">
    <property type="entry name" value="aa-tRNA-synth_I_cd-bd"/>
</dbReference>
<dbReference type="PANTHER" id="PTHR43311:SF2">
    <property type="entry name" value="GLUTAMATE--TRNA LIGASE, MITOCHONDRIAL-RELATED"/>
    <property type="match status" value="1"/>
</dbReference>
<dbReference type="Pfam" id="PF00749">
    <property type="entry name" value="tRNA-synt_1c"/>
    <property type="match status" value="2"/>
</dbReference>
<dbReference type="Gene3D" id="1.10.10.350">
    <property type="match status" value="1"/>
</dbReference>
<evidence type="ECO:0000313" key="10">
    <source>
        <dbReference type="EMBL" id="OGC39815.1"/>
    </source>
</evidence>
<evidence type="ECO:0000256" key="4">
    <source>
        <dbReference type="ARBA" id="ARBA00022840"/>
    </source>
</evidence>
<evidence type="ECO:0000256" key="7">
    <source>
        <dbReference type="HAMAP-Rule" id="MF_00022"/>
    </source>
</evidence>
<dbReference type="SUPFAM" id="SSF48163">
    <property type="entry name" value="An anticodon-binding domain of class I aminoacyl-tRNA synthetases"/>
    <property type="match status" value="1"/>
</dbReference>
<proteinExistence type="inferred from homology"/>
<dbReference type="SUPFAM" id="SSF52374">
    <property type="entry name" value="Nucleotidylyl transferase"/>
    <property type="match status" value="1"/>
</dbReference>
<evidence type="ECO:0000259" key="8">
    <source>
        <dbReference type="Pfam" id="PF00749"/>
    </source>
</evidence>
<dbReference type="InterPro" id="IPR001412">
    <property type="entry name" value="aa-tRNA-synth_I_CS"/>
</dbReference>
<feature type="binding site" evidence="7">
    <location>
        <position position="202"/>
    </location>
    <ligand>
        <name>ATP</name>
        <dbReference type="ChEBI" id="CHEBI:30616"/>
    </ligand>
</feature>